<keyword evidence="4" id="KW-1185">Reference proteome</keyword>
<evidence type="ECO:0000256" key="1">
    <source>
        <dbReference type="SAM" id="MobiDB-lite"/>
    </source>
</evidence>
<dbReference type="AlphaFoldDB" id="A0A059FQI1"/>
<dbReference type="SUPFAM" id="SSF141371">
    <property type="entry name" value="PilZ domain-like"/>
    <property type="match status" value="1"/>
</dbReference>
<evidence type="ECO:0000259" key="2">
    <source>
        <dbReference type="Pfam" id="PF07238"/>
    </source>
</evidence>
<dbReference type="Proteomes" id="UP000025171">
    <property type="component" value="Unassembled WGS sequence"/>
</dbReference>
<name>A0A059FQI1_9PROT</name>
<dbReference type="RefSeq" id="WP_035615565.1">
    <property type="nucleotide sequence ID" value="NZ_ARYK01000003.1"/>
</dbReference>
<feature type="compositionally biased region" description="Basic and acidic residues" evidence="1">
    <location>
        <begin position="20"/>
        <end position="30"/>
    </location>
</feature>
<gene>
    <name evidence="3" type="ORF">HJO_07157</name>
</gene>
<organism evidence="3 4">
    <name type="scientific">Hyphomonas johnsonii MHS-2</name>
    <dbReference type="NCBI Taxonomy" id="1280950"/>
    <lineage>
        <taxon>Bacteria</taxon>
        <taxon>Pseudomonadati</taxon>
        <taxon>Pseudomonadota</taxon>
        <taxon>Alphaproteobacteria</taxon>
        <taxon>Hyphomonadales</taxon>
        <taxon>Hyphomonadaceae</taxon>
        <taxon>Hyphomonas</taxon>
    </lineage>
</organism>
<comment type="caution">
    <text evidence="3">The sequence shown here is derived from an EMBL/GenBank/DDBJ whole genome shotgun (WGS) entry which is preliminary data.</text>
</comment>
<accession>A0A059FQI1</accession>
<dbReference type="eggNOG" id="ENOG50319C3">
    <property type="taxonomic scope" value="Bacteria"/>
</dbReference>
<dbReference type="Pfam" id="PF07238">
    <property type="entry name" value="PilZ"/>
    <property type="match status" value="1"/>
</dbReference>
<feature type="domain" description="PilZ" evidence="2">
    <location>
        <begin position="36"/>
        <end position="105"/>
    </location>
</feature>
<evidence type="ECO:0000313" key="3">
    <source>
        <dbReference type="EMBL" id="KCZ92713.1"/>
    </source>
</evidence>
<dbReference type="OrthoDB" id="7619992at2"/>
<feature type="region of interest" description="Disordered" evidence="1">
    <location>
        <begin position="1"/>
        <end position="30"/>
    </location>
</feature>
<evidence type="ECO:0000313" key="4">
    <source>
        <dbReference type="Proteomes" id="UP000025171"/>
    </source>
</evidence>
<dbReference type="GO" id="GO:0035438">
    <property type="term" value="F:cyclic-di-GMP binding"/>
    <property type="evidence" value="ECO:0007669"/>
    <property type="project" value="InterPro"/>
</dbReference>
<dbReference type="STRING" id="1280950.HJO_07157"/>
<proteinExistence type="predicted"/>
<dbReference type="EMBL" id="ARYK01000003">
    <property type="protein sequence ID" value="KCZ92713.1"/>
    <property type="molecule type" value="Genomic_DNA"/>
</dbReference>
<dbReference type="InterPro" id="IPR009875">
    <property type="entry name" value="PilZ_domain"/>
</dbReference>
<dbReference type="PATRIC" id="fig|1280950.3.peg.1433"/>
<sequence length="108" mass="11982">MALLDRVFGNRKSASPSSGRIDHAVSPEQDVPRPVRGVAYREAFVVYESGYTRRGIVLDYSNTGVRLRFPTNENLPAEVQLNAKAVNINGRARVVWQENSEVGLTLIP</sequence>
<protein>
    <recommendedName>
        <fullName evidence="2">PilZ domain-containing protein</fullName>
    </recommendedName>
</protein>
<reference evidence="3 4" key="1">
    <citation type="journal article" date="2014" name="Antonie Van Leeuwenhoek">
        <title>Hyphomonas beringensis sp. nov. and Hyphomonas chukchiensis sp. nov., isolated from surface seawater of the Bering Sea and Chukchi Sea.</title>
        <authorList>
            <person name="Li C."/>
            <person name="Lai Q."/>
            <person name="Li G."/>
            <person name="Dong C."/>
            <person name="Wang J."/>
            <person name="Liao Y."/>
            <person name="Shao Z."/>
        </authorList>
    </citation>
    <scope>NUCLEOTIDE SEQUENCE [LARGE SCALE GENOMIC DNA]</scope>
    <source>
        <strain evidence="3 4">MHS-2</strain>
    </source>
</reference>